<evidence type="ECO:0000313" key="2">
    <source>
        <dbReference type="Proteomes" id="UP000325313"/>
    </source>
</evidence>
<reference evidence="1 2" key="1">
    <citation type="submission" date="2019-05" db="EMBL/GenBank/DDBJ databases">
        <title>Emergence of the Ug99 lineage of the wheat stem rust pathogen through somatic hybridization.</title>
        <authorList>
            <person name="Li F."/>
            <person name="Upadhyaya N.M."/>
            <person name="Sperschneider J."/>
            <person name="Matny O."/>
            <person name="Nguyen-Phuc H."/>
            <person name="Mago R."/>
            <person name="Raley C."/>
            <person name="Miller M.E."/>
            <person name="Silverstein K.A.T."/>
            <person name="Henningsen E."/>
            <person name="Hirsch C.D."/>
            <person name="Visser B."/>
            <person name="Pretorius Z.A."/>
            <person name="Steffenson B.J."/>
            <person name="Schwessinger B."/>
            <person name="Dodds P.N."/>
            <person name="Figueroa M."/>
        </authorList>
    </citation>
    <scope>NUCLEOTIDE SEQUENCE [LARGE SCALE GENOMIC DNA]</scope>
    <source>
        <strain evidence="1 2">Ug99</strain>
    </source>
</reference>
<dbReference type="Proteomes" id="UP000325313">
    <property type="component" value="Unassembled WGS sequence"/>
</dbReference>
<organism evidence="1 2">
    <name type="scientific">Puccinia graminis f. sp. tritici</name>
    <dbReference type="NCBI Taxonomy" id="56615"/>
    <lineage>
        <taxon>Eukaryota</taxon>
        <taxon>Fungi</taxon>
        <taxon>Dikarya</taxon>
        <taxon>Basidiomycota</taxon>
        <taxon>Pucciniomycotina</taxon>
        <taxon>Pucciniomycetes</taxon>
        <taxon>Pucciniales</taxon>
        <taxon>Pucciniaceae</taxon>
        <taxon>Puccinia</taxon>
    </lineage>
</organism>
<gene>
    <name evidence="1" type="ORF">PGTUg99_024547</name>
</gene>
<name>A0A5B0RPE3_PUCGR</name>
<sequence>MPENTTTNPENQNKVDLPQKLSDLQIEEILSCTKVEATNPSDQAHLNDIELGDLDEKIAEKLDQIKARSAALMSNPNGESSRWLLRQEPGAPKRRWLVARNIENEVEISVDVSFGFWLVETVHLNHP</sequence>
<dbReference type="EMBL" id="VDEP01000171">
    <property type="protein sequence ID" value="KAA1126514.1"/>
    <property type="molecule type" value="Genomic_DNA"/>
</dbReference>
<proteinExistence type="predicted"/>
<protein>
    <submittedName>
        <fullName evidence="1">Uncharacterized protein</fullName>
    </submittedName>
</protein>
<accession>A0A5B0RPE3</accession>
<comment type="caution">
    <text evidence="1">The sequence shown here is derived from an EMBL/GenBank/DDBJ whole genome shotgun (WGS) entry which is preliminary data.</text>
</comment>
<evidence type="ECO:0000313" key="1">
    <source>
        <dbReference type="EMBL" id="KAA1126514.1"/>
    </source>
</evidence>
<dbReference type="AlphaFoldDB" id="A0A5B0RPE3"/>